<dbReference type="PROSITE" id="PS00136">
    <property type="entry name" value="SUBTILASE_ASP"/>
    <property type="match status" value="1"/>
</dbReference>
<organism evidence="13 14">
    <name type="scientific">Metabacillus niabensis</name>
    <dbReference type="NCBI Taxonomy" id="324854"/>
    <lineage>
        <taxon>Bacteria</taxon>
        <taxon>Bacillati</taxon>
        <taxon>Bacillota</taxon>
        <taxon>Bacilli</taxon>
        <taxon>Bacillales</taxon>
        <taxon>Bacillaceae</taxon>
        <taxon>Metabacillus</taxon>
    </lineage>
</organism>
<feature type="active site" description="Charge relay system" evidence="9">
    <location>
        <position position="329"/>
    </location>
</feature>
<feature type="active site" description="Charge relay system" evidence="9">
    <location>
        <position position="142"/>
    </location>
</feature>
<reference evidence="13 14" key="1">
    <citation type="submission" date="2023-07" db="EMBL/GenBank/DDBJ databases">
        <title>Genomic Encyclopedia of Type Strains, Phase IV (KMG-IV): sequencing the most valuable type-strain genomes for metagenomic binning, comparative biology and taxonomic classification.</title>
        <authorList>
            <person name="Goeker M."/>
        </authorList>
    </citation>
    <scope>NUCLEOTIDE SEQUENCE [LARGE SCALE GENOMIC DNA]</scope>
    <source>
        <strain evidence="13 14">DSM 17723</strain>
    </source>
</reference>
<dbReference type="Proteomes" id="UP001232245">
    <property type="component" value="Unassembled WGS sequence"/>
</dbReference>
<evidence type="ECO:0000256" key="1">
    <source>
        <dbReference type="ARBA" id="ARBA00001913"/>
    </source>
</evidence>
<feature type="active site" description="Charge relay system" evidence="9">
    <location>
        <position position="175"/>
    </location>
</feature>
<dbReference type="PROSITE" id="PS51892">
    <property type="entry name" value="SUBTILASE"/>
    <property type="match status" value="1"/>
</dbReference>
<dbReference type="Pfam" id="PF00082">
    <property type="entry name" value="Peptidase_S8"/>
    <property type="match status" value="1"/>
</dbReference>
<sequence>MMVWIGIFGILAVLAILLSVWITSKNSTSDSFAEKQLIVKFVDDTPVEKIEEINKKMKCTLLDENTDLGIQVIQSKRSVKRMLKKYNKFAEIEYVEPNYIYKASYQPNDTYFSYQYAPNKIEAPSAWDITQSNSTIRIAIVDTGVQLNHPDLVNKLLPGYDFVNRDASPEDGNGHGTHVAGIAAAMTNNARGIAGIAPLASILPVRVLDNNGSGLLSDIANGIIYAVNQGAQVINLSLGGAQGATTLQNAIDYAWSRGAVIVAAAGNNGVSTPTYPANYSNVIAVASTDSADRKSSFSNYGRWVEVAAPGSNILSTYTGSYYAYLDGTSMASPQVAGLAALLAGQGRSNTEIRSIIQNTADPVPGTGTYWIYGRVNANRAVRS</sequence>
<dbReference type="PROSITE" id="PS00137">
    <property type="entry name" value="SUBTILASE_HIS"/>
    <property type="match status" value="1"/>
</dbReference>
<proteinExistence type="inferred from homology"/>
<evidence type="ECO:0000256" key="4">
    <source>
        <dbReference type="ARBA" id="ARBA00022525"/>
    </source>
</evidence>
<dbReference type="GO" id="GO:0016787">
    <property type="term" value="F:hydrolase activity"/>
    <property type="evidence" value="ECO:0007669"/>
    <property type="project" value="UniProtKB-KW"/>
</dbReference>
<dbReference type="InterPro" id="IPR036852">
    <property type="entry name" value="Peptidase_S8/S53_dom_sf"/>
</dbReference>
<dbReference type="SUPFAM" id="SSF52743">
    <property type="entry name" value="Subtilisin-like"/>
    <property type="match status" value="1"/>
</dbReference>
<keyword evidence="4" id="KW-0964">Secreted</keyword>
<dbReference type="EMBL" id="JAUSTZ010000001">
    <property type="protein sequence ID" value="MDQ0223844.1"/>
    <property type="molecule type" value="Genomic_DNA"/>
</dbReference>
<evidence type="ECO:0000256" key="8">
    <source>
        <dbReference type="ARBA" id="ARBA00022837"/>
    </source>
</evidence>
<dbReference type="InterPro" id="IPR054399">
    <property type="entry name" value="Fervidolysin-like_N_prodom"/>
</dbReference>
<dbReference type="Pfam" id="PF22148">
    <property type="entry name" value="Fervidolysin_NPro-like"/>
    <property type="match status" value="1"/>
</dbReference>
<dbReference type="InterPro" id="IPR023827">
    <property type="entry name" value="Peptidase_S8_Asp-AS"/>
</dbReference>
<feature type="domain" description="Fervidolysin-like N-terminal prodomain" evidence="12">
    <location>
        <begin position="25"/>
        <end position="98"/>
    </location>
</feature>
<comment type="similarity">
    <text evidence="3 9 10">Belongs to the peptidase S8 family.</text>
</comment>
<feature type="domain" description="Peptidase S8/S53" evidence="11">
    <location>
        <begin position="135"/>
        <end position="364"/>
    </location>
</feature>
<dbReference type="InterPro" id="IPR034084">
    <property type="entry name" value="Thermitase-like_dom"/>
</dbReference>
<dbReference type="InterPro" id="IPR022398">
    <property type="entry name" value="Peptidase_S8_His-AS"/>
</dbReference>
<name>A0ABT9YV32_9BACI</name>
<comment type="cofactor">
    <cofactor evidence="1">
        <name>Ca(2+)</name>
        <dbReference type="ChEBI" id="CHEBI:29108"/>
    </cofactor>
</comment>
<keyword evidence="14" id="KW-1185">Reference proteome</keyword>
<dbReference type="PANTHER" id="PTHR43806">
    <property type="entry name" value="PEPTIDASE S8"/>
    <property type="match status" value="1"/>
</dbReference>
<evidence type="ECO:0000256" key="7">
    <source>
        <dbReference type="ARBA" id="ARBA00022825"/>
    </source>
</evidence>
<evidence type="ECO:0000313" key="14">
    <source>
        <dbReference type="Proteomes" id="UP001232245"/>
    </source>
</evidence>
<evidence type="ECO:0000256" key="2">
    <source>
        <dbReference type="ARBA" id="ARBA00004613"/>
    </source>
</evidence>
<dbReference type="InterPro" id="IPR015500">
    <property type="entry name" value="Peptidase_S8_subtilisin-rel"/>
</dbReference>
<keyword evidence="8" id="KW-0106">Calcium</keyword>
<dbReference type="PANTHER" id="PTHR43806:SF11">
    <property type="entry name" value="CEREVISIN-RELATED"/>
    <property type="match status" value="1"/>
</dbReference>
<dbReference type="CDD" id="cd07484">
    <property type="entry name" value="Peptidases_S8_Thermitase_like"/>
    <property type="match status" value="1"/>
</dbReference>
<dbReference type="Gene3D" id="3.40.50.200">
    <property type="entry name" value="Peptidase S8/S53 domain"/>
    <property type="match status" value="1"/>
</dbReference>
<keyword evidence="6 9" id="KW-0378">Hydrolase</keyword>
<evidence type="ECO:0000259" key="12">
    <source>
        <dbReference type="Pfam" id="PF22148"/>
    </source>
</evidence>
<evidence type="ECO:0000256" key="6">
    <source>
        <dbReference type="ARBA" id="ARBA00022801"/>
    </source>
</evidence>
<evidence type="ECO:0000256" key="10">
    <source>
        <dbReference type="RuleBase" id="RU003355"/>
    </source>
</evidence>
<dbReference type="RefSeq" id="WP_174880703.1">
    <property type="nucleotide sequence ID" value="NZ_CADEPK010000231.1"/>
</dbReference>
<keyword evidence="5 9" id="KW-0645">Protease</keyword>
<accession>A0ABT9YV32</accession>
<evidence type="ECO:0000256" key="5">
    <source>
        <dbReference type="ARBA" id="ARBA00022670"/>
    </source>
</evidence>
<gene>
    <name evidence="13" type="ORF">J2S02_000166</name>
</gene>
<dbReference type="EC" id="3.4.21.66" evidence="13"/>
<evidence type="ECO:0000256" key="3">
    <source>
        <dbReference type="ARBA" id="ARBA00011073"/>
    </source>
</evidence>
<evidence type="ECO:0000259" key="11">
    <source>
        <dbReference type="Pfam" id="PF00082"/>
    </source>
</evidence>
<keyword evidence="7 9" id="KW-0720">Serine protease</keyword>
<evidence type="ECO:0000313" key="13">
    <source>
        <dbReference type="EMBL" id="MDQ0223844.1"/>
    </source>
</evidence>
<dbReference type="PRINTS" id="PR00723">
    <property type="entry name" value="SUBTILISIN"/>
</dbReference>
<comment type="subcellular location">
    <subcellularLocation>
        <location evidence="2">Secreted</location>
    </subcellularLocation>
</comment>
<dbReference type="PROSITE" id="PS00138">
    <property type="entry name" value="SUBTILASE_SER"/>
    <property type="match status" value="1"/>
</dbReference>
<dbReference type="InterPro" id="IPR000209">
    <property type="entry name" value="Peptidase_S8/S53_dom"/>
</dbReference>
<protein>
    <submittedName>
        <fullName evidence="13">Thermitase</fullName>
        <ecNumber evidence="13">3.4.21.66</ecNumber>
    </submittedName>
</protein>
<dbReference type="InterPro" id="IPR023828">
    <property type="entry name" value="Peptidase_S8_Ser-AS"/>
</dbReference>
<comment type="caution">
    <text evidence="13">The sequence shown here is derived from an EMBL/GenBank/DDBJ whole genome shotgun (WGS) entry which is preliminary data.</text>
</comment>
<evidence type="ECO:0000256" key="9">
    <source>
        <dbReference type="PROSITE-ProRule" id="PRU01240"/>
    </source>
</evidence>
<dbReference type="InterPro" id="IPR050131">
    <property type="entry name" value="Peptidase_S8_subtilisin-like"/>
</dbReference>